<evidence type="ECO:0000256" key="2">
    <source>
        <dbReference type="ARBA" id="ARBA00006929"/>
    </source>
</evidence>
<reference evidence="9" key="2">
    <citation type="journal article" date="2023" name="Syst. Appl. Microbiol.">
        <title>Govania unica gen. nov., sp. nov., a rare biosphere bacterium that represents a novel family in the class Alphaproteobacteria.</title>
        <authorList>
            <person name="Vandamme P."/>
            <person name="Peeters C."/>
            <person name="Hettiarachchi A."/>
            <person name="Cnockaert M."/>
            <person name="Carlier A."/>
        </authorList>
    </citation>
    <scope>NUCLEOTIDE SEQUENCE</scope>
    <source>
        <strain evidence="9">LMG 31809</strain>
    </source>
</reference>
<keyword evidence="9" id="KW-0969">Cilium</keyword>
<keyword evidence="3 7" id="KW-0732">Signal</keyword>
<dbReference type="GO" id="GO:0003774">
    <property type="term" value="F:cytoskeletal motor activity"/>
    <property type="evidence" value="ECO:0007669"/>
    <property type="project" value="InterPro"/>
</dbReference>
<evidence type="ECO:0000256" key="7">
    <source>
        <dbReference type="HAMAP-Rule" id="MF_00415"/>
    </source>
</evidence>
<keyword evidence="5 7" id="KW-0975">Bacterial flagellum</keyword>
<comment type="caution">
    <text evidence="9">The sequence shown here is derived from an EMBL/GenBank/DDBJ whole genome shotgun (WGS) entry which is preliminary data.</text>
</comment>
<dbReference type="PROSITE" id="PS51257">
    <property type="entry name" value="PROKAR_LIPOPROTEIN"/>
    <property type="match status" value="1"/>
</dbReference>
<feature type="signal peptide" evidence="8">
    <location>
        <begin position="1"/>
        <end position="19"/>
    </location>
</feature>
<dbReference type="GO" id="GO:0071973">
    <property type="term" value="P:bacterial-type flagellum-dependent cell motility"/>
    <property type="evidence" value="ECO:0007669"/>
    <property type="project" value="InterPro"/>
</dbReference>
<organism evidence="9 10">
    <name type="scientific">Govanella unica</name>
    <dbReference type="NCBI Taxonomy" id="2975056"/>
    <lineage>
        <taxon>Bacteria</taxon>
        <taxon>Pseudomonadati</taxon>
        <taxon>Pseudomonadota</taxon>
        <taxon>Alphaproteobacteria</taxon>
        <taxon>Emcibacterales</taxon>
        <taxon>Govanellaceae</taxon>
        <taxon>Govanella</taxon>
    </lineage>
</organism>
<dbReference type="GO" id="GO:0009427">
    <property type="term" value="C:bacterial-type flagellum basal body, distal rod, L ring"/>
    <property type="evidence" value="ECO:0007669"/>
    <property type="project" value="InterPro"/>
</dbReference>
<dbReference type="GO" id="GO:0009279">
    <property type="term" value="C:cell outer membrane"/>
    <property type="evidence" value="ECO:0007669"/>
    <property type="project" value="UniProtKB-SubCell"/>
</dbReference>
<dbReference type="InterPro" id="IPR000527">
    <property type="entry name" value="Flag_Lring"/>
</dbReference>
<evidence type="ECO:0000256" key="5">
    <source>
        <dbReference type="ARBA" id="ARBA00023143"/>
    </source>
</evidence>
<evidence type="ECO:0000256" key="6">
    <source>
        <dbReference type="ARBA" id="ARBA00023237"/>
    </source>
</evidence>
<comment type="subunit">
    <text evidence="7">The basal body constitutes a major portion of the flagellar organelle and consists of four rings (L,P,S, and M) mounted on a central rod.</text>
</comment>
<keyword evidence="10" id="KW-1185">Reference proteome</keyword>
<reference evidence="9" key="1">
    <citation type="submission" date="2022-08" db="EMBL/GenBank/DDBJ databases">
        <authorList>
            <person name="Vandamme P."/>
            <person name="Hettiarachchi A."/>
            <person name="Peeters C."/>
            <person name="Cnockaert M."/>
            <person name="Carlier A."/>
        </authorList>
    </citation>
    <scope>NUCLEOTIDE SEQUENCE</scope>
    <source>
        <strain evidence="9">LMG 31809</strain>
    </source>
</reference>
<dbReference type="Pfam" id="PF02107">
    <property type="entry name" value="FlgH"/>
    <property type="match status" value="1"/>
</dbReference>
<comment type="subcellular location">
    <subcellularLocation>
        <location evidence="7">Cell outer membrane</location>
        <topology evidence="7">Lipid-anchor</topology>
    </subcellularLocation>
    <subcellularLocation>
        <location evidence="7">Bacterial flagellum basal body</location>
    </subcellularLocation>
</comment>
<evidence type="ECO:0000256" key="4">
    <source>
        <dbReference type="ARBA" id="ARBA00023136"/>
    </source>
</evidence>
<comment type="similarity">
    <text evidence="2 7">Belongs to the FlgH family.</text>
</comment>
<evidence type="ECO:0000313" key="10">
    <source>
        <dbReference type="Proteomes" id="UP001141619"/>
    </source>
</evidence>
<proteinExistence type="inferred from homology"/>
<dbReference type="NCBIfam" id="NF001305">
    <property type="entry name" value="PRK00249.1-5"/>
    <property type="match status" value="1"/>
</dbReference>
<keyword evidence="9" id="KW-0282">Flagellum</keyword>
<gene>
    <name evidence="7 9" type="primary">flgH</name>
    <name evidence="9" type="ORF">NYP16_04490</name>
</gene>
<keyword evidence="4 7" id="KW-0472">Membrane</keyword>
<keyword evidence="9" id="KW-0966">Cell projection</keyword>
<keyword evidence="7" id="KW-0449">Lipoprotein</keyword>
<dbReference type="AlphaFoldDB" id="A0A9X3Z6H5"/>
<name>A0A9X3Z6H5_9PROT</name>
<dbReference type="RefSeq" id="WP_274942909.1">
    <property type="nucleotide sequence ID" value="NZ_JANWOI010000001.1"/>
</dbReference>
<feature type="chain" id="PRO_5040771746" description="Flagellar L-ring protein" evidence="8">
    <location>
        <begin position="20"/>
        <end position="243"/>
    </location>
</feature>
<dbReference type="Proteomes" id="UP001141619">
    <property type="component" value="Unassembled WGS sequence"/>
</dbReference>
<sequence length="243" mass="25475">MTRLLLRTSLIAAAALTLAACGAADRIANIGKAPDLSAVNPGSVPASTGTFQQSAAVAATPQTEDQGTSNSIWRSGSRHFFKDPRAGKTGDILTVLININDSAKVDNSTTRARTNSSNTAIPVLPFGLGKSGSLVDASSSVANKGTGKVDRSEAISLTVAAIVTKVLPNGNMVIQGRQQVRVNYELRDLTVAGIVRPEDISSTNTIKHTQIAEARVSYGGKGQITDLQQPPYGQQLYEILSPF</sequence>
<evidence type="ECO:0000256" key="3">
    <source>
        <dbReference type="ARBA" id="ARBA00022729"/>
    </source>
</evidence>
<dbReference type="HAMAP" id="MF_00415">
    <property type="entry name" value="FlgH"/>
    <property type="match status" value="1"/>
</dbReference>
<dbReference type="PANTHER" id="PTHR34933:SF1">
    <property type="entry name" value="FLAGELLAR L-RING PROTEIN"/>
    <property type="match status" value="1"/>
</dbReference>
<comment type="function">
    <text evidence="1 7">Assembles around the rod to form the L-ring and probably protects the motor/basal body from shearing forces during rotation.</text>
</comment>
<evidence type="ECO:0000256" key="8">
    <source>
        <dbReference type="SAM" id="SignalP"/>
    </source>
</evidence>
<dbReference type="PRINTS" id="PR01008">
    <property type="entry name" value="FLGLRINGFLGH"/>
</dbReference>
<accession>A0A9X3Z6H5</accession>
<dbReference type="PANTHER" id="PTHR34933">
    <property type="entry name" value="FLAGELLAR L-RING PROTEIN"/>
    <property type="match status" value="1"/>
</dbReference>
<evidence type="ECO:0000313" key="9">
    <source>
        <dbReference type="EMBL" id="MDA5193215.1"/>
    </source>
</evidence>
<evidence type="ECO:0000256" key="1">
    <source>
        <dbReference type="ARBA" id="ARBA00002591"/>
    </source>
</evidence>
<dbReference type="EMBL" id="JANWOI010000001">
    <property type="protein sequence ID" value="MDA5193215.1"/>
    <property type="molecule type" value="Genomic_DNA"/>
</dbReference>
<keyword evidence="6 7" id="KW-0998">Cell outer membrane</keyword>
<protein>
    <recommendedName>
        <fullName evidence="7">Flagellar L-ring protein</fullName>
    </recommendedName>
    <alternativeName>
        <fullName evidence="7">Basal body L-ring protein</fullName>
    </alternativeName>
</protein>